<reference evidence="2" key="1">
    <citation type="journal article" date="2019" name="Int. J. Syst. Evol. Microbiol.">
        <title>The Global Catalogue of Microorganisms (GCM) 10K type strain sequencing project: providing services to taxonomists for standard genome sequencing and annotation.</title>
        <authorList>
            <consortium name="The Broad Institute Genomics Platform"/>
            <consortium name="The Broad Institute Genome Sequencing Center for Infectious Disease"/>
            <person name="Wu L."/>
            <person name="Ma J."/>
        </authorList>
    </citation>
    <scope>NUCLEOTIDE SEQUENCE [LARGE SCALE GENOMIC DNA]</scope>
    <source>
        <strain evidence="2">CGMCC 1.16275</strain>
    </source>
</reference>
<organism evidence="1 2">
    <name type="scientific">Rhodocista pekingensis</name>
    <dbReference type="NCBI Taxonomy" id="201185"/>
    <lineage>
        <taxon>Bacteria</taxon>
        <taxon>Pseudomonadati</taxon>
        <taxon>Pseudomonadota</taxon>
        <taxon>Alphaproteobacteria</taxon>
        <taxon>Rhodospirillales</taxon>
        <taxon>Azospirillaceae</taxon>
        <taxon>Rhodocista</taxon>
    </lineage>
</organism>
<proteinExistence type="predicted"/>
<evidence type="ECO:0000313" key="2">
    <source>
        <dbReference type="Proteomes" id="UP001596456"/>
    </source>
</evidence>
<name>A0ABW2KSJ3_9PROT</name>
<evidence type="ECO:0000313" key="1">
    <source>
        <dbReference type="EMBL" id="MFC7332928.1"/>
    </source>
</evidence>
<keyword evidence="2" id="KW-1185">Reference proteome</keyword>
<dbReference type="EMBL" id="JBHTCM010000008">
    <property type="protein sequence ID" value="MFC7332928.1"/>
    <property type="molecule type" value="Genomic_DNA"/>
</dbReference>
<sequence>MTPVLTLPRTPAGRALMAETARMIRSASTRWEVLLMFDWDGSAEELARVLEEPEARHG</sequence>
<comment type="caution">
    <text evidence="1">The sequence shown here is derived from an EMBL/GenBank/DDBJ whole genome shotgun (WGS) entry which is preliminary data.</text>
</comment>
<gene>
    <name evidence="1" type="ORF">ACFQPS_07110</name>
</gene>
<protein>
    <submittedName>
        <fullName evidence="1">Uncharacterized protein</fullName>
    </submittedName>
</protein>
<dbReference type="RefSeq" id="WP_377357696.1">
    <property type="nucleotide sequence ID" value="NZ_JBHTCM010000008.1"/>
</dbReference>
<dbReference type="Proteomes" id="UP001596456">
    <property type="component" value="Unassembled WGS sequence"/>
</dbReference>
<accession>A0ABW2KSJ3</accession>